<evidence type="ECO:0000256" key="6">
    <source>
        <dbReference type="ARBA" id="ARBA00024226"/>
    </source>
</evidence>
<evidence type="ECO:0000256" key="9">
    <source>
        <dbReference type="ARBA" id="ARBA00050387"/>
    </source>
</evidence>
<dbReference type="CDD" id="cd07103">
    <property type="entry name" value="ALDH_F5_SSADH_GabD"/>
    <property type="match status" value="1"/>
</dbReference>
<evidence type="ECO:0000256" key="11">
    <source>
        <dbReference type="ARBA" id="ARBA00067047"/>
    </source>
</evidence>
<organism evidence="15 16">
    <name type="scientific">Fusarium oxysporum f. sp. conglutinans</name>
    <dbReference type="NCBI Taxonomy" id="100902"/>
    <lineage>
        <taxon>Eukaryota</taxon>
        <taxon>Fungi</taxon>
        <taxon>Dikarya</taxon>
        <taxon>Ascomycota</taxon>
        <taxon>Pezizomycotina</taxon>
        <taxon>Sordariomycetes</taxon>
        <taxon>Hypocreomycetidae</taxon>
        <taxon>Hypocreales</taxon>
        <taxon>Nectriaceae</taxon>
        <taxon>Fusarium</taxon>
        <taxon>Fusarium oxysporum species complex</taxon>
    </lineage>
</organism>
<dbReference type="SUPFAM" id="SSF53720">
    <property type="entry name" value="ALDH-like"/>
    <property type="match status" value="2"/>
</dbReference>
<comment type="catalytic activity">
    <reaction evidence="8">
        <text>an aldehyde + NAD(+) + H2O = a carboxylate + NADH + 2 H(+)</text>
        <dbReference type="Rhea" id="RHEA:16185"/>
        <dbReference type="ChEBI" id="CHEBI:15377"/>
        <dbReference type="ChEBI" id="CHEBI:15378"/>
        <dbReference type="ChEBI" id="CHEBI:17478"/>
        <dbReference type="ChEBI" id="CHEBI:29067"/>
        <dbReference type="ChEBI" id="CHEBI:57540"/>
        <dbReference type="ChEBI" id="CHEBI:57945"/>
        <dbReference type="EC" id="1.2.1.3"/>
    </reaction>
</comment>
<accession>A0A8H6LED4</accession>
<dbReference type="InterPro" id="IPR029510">
    <property type="entry name" value="Ald_DH_CS_GLU"/>
</dbReference>
<keyword evidence="5 13" id="KW-0560">Oxidoreductase</keyword>
<comment type="similarity">
    <text evidence="2 13">Belongs to the aldehyde dehydrogenase family.</text>
</comment>
<dbReference type="Pfam" id="PF00171">
    <property type="entry name" value="Aldedh"/>
    <property type="match status" value="2"/>
</dbReference>
<dbReference type="FunFam" id="3.40.605.10:FF:000005">
    <property type="entry name" value="Succinate-semialdehyde dehydrogenase I"/>
    <property type="match status" value="1"/>
</dbReference>
<sequence>MLRHSADPRSWLAISKSQFQITRTMATATSDKVKSLLRDPTLFREQAYVNGQWTDAACNSRFSVLNPYSKEHLGSCPDIGVQGTGKAIDVAQKAFQTFQHFSGRQRMGILKNWFELMQEHENDLAIILSLENGRPIEAAHAEIKYAASFLEWFQGESMRSFGDSAQASTKGTQVITVKQPIGVVGIITPWNFPSAMITRKVGAALAAGCSIVVKPAAETPFSALALAELGERAGIPAGVLNVVTAKSNMIDVGKLICEHPSVKKISFTGSTAVGRILMQQSSQSLKKLSMELGGNAPFIVYDDADMDEAIKGLMAAKFRGSGQTCVSPNRVYVHKGIHDIFVKRLKETMNQQLIKGDPLLTATTIGPLISVKAVEKVQRLVDEACQQGASIVVGGKQSKDDPENYYPPTIVQGMTHAMQASKEELFGPVVAIYAFEGEDDLLKMANDSDVGLGAYVYTKALNRAWKTAELLQTGMVGVNTGVISDPVAPFGGVKHSGFGREGGRIGIDEFQTLKVSTMMSVLLPLVKNGRVGSYAGSITALSKHARRAHTAANAKVIDINGRKISVPTGIFINNEFRTAIGGKTFAVESPASGQEILQVQEGREADVDEAVKAARAAFRKGDWSSADPVYRADLLRKLAELMERDKDELIALEMLDTGKTHKQASSLDFPGSVGTLKYYAGFADKVHGLTSFNIPKTFAFTKREPIGVCGQIIPWNFPLLMFTWKIAPALVTGNTIVMKSAEATPLTALKMCELIREAGFPPGVLNHVPGYGRHAGNAIANHMDVDKVAFTGSTATGRAILKSSASSNLKKVTLELGGKSPNIVFPDADIKKAVDWSAWGINMNFGQTCHAGTRIYVHEDVYDEFVDQFSQRMASLKVGDNFDPDTDQGPQNSKMQYEKILGYIESGKQDGATVHLGGKPAQCGLRGGYYIEPTIFTNVKPDMKIMKEEIFGPVVCISKFSSEEEVLELANDSSYGLAAAVHTNDYERAHRVTGALQAGTTWVNMYNFVHYSIPFGGYKESGIGRECGEAVLENYTETKAVYFNMGLPAPA</sequence>
<comment type="pathway">
    <text evidence="1">Amino-acid degradation; 4-aminobutanoate degradation.</text>
</comment>
<feature type="domain" description="Aldehyde dehydrogenase" evidence="14">
    <location>
        <begin position="583"/>
        <end position="1041"/>
    </location>
</feature>
<reference evidence="15 16" key="1">
    <citation type="journal article" date="2020" name="bioRxiv">
        <title>A chromosome-scale genome assembly for the Fusarium oxysporum strain Fo5176 to establish a model Arabidopsis-fungal pathosystem.</title>
        <authorList>
            <person name="Fokkens L."/>
            <person name="Guo L."/>
            <person name="Dora S."/>
            <person name="Wang B."/>
            <person name="Ye K."/>
            <person name="Sanchez-Rodriguez C."/>
            <person name="Croll D."/>
        </authorList>
    </citation>
    <scope>NUCLEOTIDE SEQUENCE [LARGE SCALE GENOMIC DNA]</scope>
    <source>
        <strain evidence="15 16">Fo5176</strain>
    </source>
</reference>
<dbReference type="EC" id="1.2.1.24" evidence="3"/>
<evidence type="ECO:0000256" key="2">
    <source>
        <dbReference type="ARBA" id="ARBA00009986"/>
    </source>
</evidence>
<dbReference type="GO" id="GO:0046394">
    <property type="term" value="P:carboxylic acid biosynthetic process"/>
    <property type="evidence" value="ECO:0007669"/>
    <property type="project" value="UniProtKB-ARBA"/>
</dbReference>
<dbReference type="EC" id="1.2.1.16" evidence="11"/>
<evidence type="ECO:0000313" key="16">
    <source>
        <dbReference type="Proteomes" id="UP000593570"/>
    </source>
</evidence>
<comment type="catalytic activity">
    <reaction evidence="9">
        <text>succinate semialdehyde + NADP(+) + H2O = succinate + NADPH + 2 H(+)</text>
        <dbReference type="Rhea" id="RHEA:13213"/>
        <dbReference type="ChEBI" id="CHEBI:15377"/>
        <dbReference type="ChEBI" id="CHEBI:15378"/>
        <dbReference type="ChEBI" id="CHEBI:30031"/>
        <dbReference type="ChEBI" id="CHEBI:57706"/>
        <dbReference type="ChEBI" id="CHEBI:57783"/>
        <dbReference type="ChEBI" id="CHEBI:58349"/>
        <dbReference type="EC" id="1.2.1.16"/>
    </reaction>
</comment>
<gene>
    <name evidence="15" type="ORF">HZS61_002675</name>
</gene>
<dbReference type="FunFam" id="3.40.605.10:FF:000026">
    <property type="entry name" value="Aldehyde dehydrogenase, putative"/>
    <property type="match status" value="1"/>
</dbReference>
<proteinExistence type="inferred from homology"/>
<dbReference type="InterPro" id="IPR016163">
    <property type="entry name" value="Ald_DH_C"/>
</dbReference>
<name>A0A8H6LED4_FUSOX</name>
<feature type="active site" evidence="12">
    <location>
        <position position="815"/>
    </location>
</feature>
<dbReference type="FunFam" id="3.40.309.10:FF:000012">
    <property type="entry name" value="Betaine aldehyde dehydrogenase"/>
    <property type="match status" value="1"/>
</dbReference>
<evidence type="ECO:0000256" key="4">
    <source>
        <dbReference type="ARBA" id="ARBA00019842"/>
    </source>
</evidence>
<evidence type="ECO:0000256" key="7">
    <source>
        <dbReference type="ARBA" id="ARBA00030806"/>
    </source>
</evidence>
<evidence type="ECO:0000259" key="14">
    <source>
        <dbReference type="Pfam" id="PF00171"/>
    </source>
</evidence>
<evidence type="ECO:0000256" key="1">
    <source>
        <dbReference type="ARBA" id="ARBA00005176"/>
    </source>
</evidence>
<comment type="catalytic activity">
    <reaction evidence="10">
        <text>succinate semialdehyde + NAD(+) + H2O = succinate + NADH + 2 H(+)</text>
        <dbReference type="Rhea" id="RHEA:13217"/>
        <dbReference type="ChEBI" id="CHEBI:15377"/>
        <dbReference type="ChEBI" id="CHEBI:15378"/>
        <dbReference type="ChEBI" id="CHEBI:30031"/>
        <dbReference type="ChEBI" id="CHEBI:57540"/>
        <dbReference type="ChEBI" id="CHEBI:57706"/>
        <dbReference type="ChEBI" id="CHEBI:57945"/>
        <dbReference type="EC" id="1.2.1.16"/>
    </reaction>
</comment>
<dbReference type="Gene3D" id="3.40.605.10">
    <property type="entry name" value="Aldehyde Dehydrogenase, Chain A, domain 1"/>
    <property type="match status" value="2"/>
</dbReference>
<dbReference type="EC" id="1.2.1.3" evidence="6"/>
<dbReference type="Gene3D" id="3.40.309.10">
    <property type="entry name" value="Aldehyde Dehydrogenase, Chain A, domain 2"/>
    <property type="match status" value="2"/>
</dbReference>
<dbReference type="PANTHER" id="PTHR11699">
    <property type="entry name" value="ALDEHYDE DEHYDROGENASE-RELATED"/>
    <property type="match status" value="1"/>
</dbReference>
<feature type="active site" evidence="12">
    <location>
        <position position="291"/>
    </location>
</feature>
<protein>
    <recommendedName>
        <fullName evidence="4">Succinate-semialdehyde dehydrogenase, mitochondrial</fullName>
        <ecNumber evidence="11">1.2.1.16</ecNumber>
        <ecNumber evidence="3">1.2.1.24</ecNumber>
        <ecNumber evidence="6">1.2.1.3</ecNumber>
    </recommendedName>
    <alternativeName>
        <fullName evidence="7">NAD(+)-dependent succinic semialdehyde dehydrogenase</fullName>
    </alternativeName>
</protein>
<dbReference type="GO" id="GO:0004777">
    <property type="term" value="F:succinate-semialdehyde dehydrogenase (NAD+) activity"/>
    <property type="evidence" value="ECO:0007669"/>
    <property type="project" value="UniProtKB-EC"/>
</dbReference>
<dbReference type="InterPro" id="IPR016161">
    <property type="entry name" value="Ald_DH/histidinol_DH"/>
</dbReference>
<dbReference type="FunFam" id="3.40.309.10:FF:000004">
    <property type="entry name" value="Succinate-semialdehyde dehydrogenase I"/>
    <property type="match status" value="1"/>
</dbReference>
<dbReference type="FunFam" id="3.40.605.10:FF:000050">
    <property type="entry name" value="Aldehyde dehydrogenase, mitochondrial"/>
    <property type="match status" value="1"/>
</dbReference>
<dbReference type="InterPro" id="IPR016162">
    <property type="entry name" value="Ald_DH_N"/>
</dbReference>
<dbReference type="CDD" id="cd07091">
    <property type="entry name" value="ALDH_F1-2_Ald2-like"/>
    <property type="match status" value="1"/>
</dbReference>
<evidence type="ECO:0000256" key="10">
    <source>
        <dbReference type="ARBA" id="ARBA00052698"/>
    </source>
</evidence>
<dbReference type="GO" id="GO:0004029">
    <property type="term" value="F:aldehyde dehydrogenase (NAD+) activity"/>
    <property type="evidence" value="ECO:0007669"/>
    <property type="project" value="UniProtKB-EC"/>
</dbReference>
<dbReference type="InterPro" id="IPR015590">
    <property type="entry name" value="Aldehyde_DH_dom"/>
</dbReference>
<dbReference type="AlphaFoldDB" id="A0A8H6LED4"/>
<evidence type="ECO:0000313" key="15">
    <source>
        <dbReference type="EMBL" id="KAF6517114.1"/>
    </source>
</evidence>
<evidence type="ECO:0000256" key="8">
    <source>
        <dbReference type="ARBA" id="ARBA00049194"/>
    </source>
</evidence>
<dbReference type="Proteomes" id="UP000593570">
    <property type="component" value="Unassembled WGS sequence"/>
</dbReference>
<dbReference type="PROSITE" id="PS00687">
    <property type="entry name" value="ALDEHYDE_DEHYDR_GLU"/>
    <property type="match status" value="2"/>
</dbReference>
<comment type="caution">
    <text evidence="15">The sequence shown here is derived from an EMBL/GenBank/DDBJ whole genome shotgun (WGS) entry which is preliminary data.</text>
</comment>
<evidence type="ECO:0000256" key="13">
    <source>
        <dbReference type="RuleBase" id="RU003345"/>
    </source>
</evidence>
<evidence type="ECO:0000256" key="12">
    <source>
        <dbReference type="PROSITE-ProRule" id="PRU10007"/>
    </source>
</evidence>
<feature type="domain" description="Aldehyde dehydrogenase" evidence="14">
    <location>
        <begin position="53"/>
        <end position="514"/>
    </location>
</feature>
<evidence type="ECO:0000256" key="5">
    <source>
        <dbReference type="ARBA" id="ARBA00023002"/>
    </source>
</evidence>
<evidence type="ECO:0000256" key="3">
    <source>
        <dbReference type="ARBA" id="ARBA00013051"/>
    </source>
</evidence>
<dbReference type="EMBL" id="JACDXP010000011">
    <property type="protein sequence ID" value="KAF6517114.1"/>
    <property type="molecule type" value="Genomic_DNA"/>
</dbReference>